<protein>
    <submittedName>
        <fullName evidence="1">Uncharacterized protein</fullName>
    </submittedName>
</protein>
<evidence type="ECO:0000313" key="1">
    <source>
        <dbReference type="EMBL" id="CAF3658138.1"/>
    </source>
</evidence>
<dbReference type="EMBL" id="CAJOBE010000552">
    <property type="protein sequence ID" value="CAF3658138.1"/>
    <property type="molecule type" value="Genomic_DNA"/>
</dbReference>
<proteinExistence type="predicted"/>
<gene>
    <name evidence="1" type="ORF">FNK824_LOCUS6385</name>
</gene>
<dbReference type="AlphaFoldDB" id="A0A818RT53"/>
<reference evidence="1" key="1">
    <citation type="submission" date="2021-02" db="EMBL/GenBank/DDBJ databases">
        <authorList>
            <person name="Nowell W R."/>
        </authorList>
    </citation>
    <scope>NUCLEOTIDE SEQUENCE</scope>
</reference>
<dbReference type="Proteomes" id="UP000663874">
    <property type="component" value="Unassembled WGS sequence"/>
</dbReference>
<comment type="caution">
    <text evidence="1">The sequence shown here is derived from an EMBL/GenBank/DDBJ whole genome shotgun (WGS) entry which is preliminary data.</text>
</comment>
<sequence>MPVSDSSIFNQDQLISNLQLLNNIGRLLEIDSSQIDNGEIFLTKLRKLQNIYYITQNRLDTFDIILPTIQQNYIEMTNLAKILHEKQQKIINCQNEKFDEYESTRMMTMAEMKFIENKLQALDINTKPPVTHTQIEKLQQVILIDTSDTSKVFAPAL</sequence>
<name>A0A818RT53_9BILA</name>
<accession>A0A818RT53</accession>
<organism evidence="1 2">
    <name type="scientific">Rotaria sordida</name>
    <dbReference type="NCBI Taxonomy" id="392033"/>
    <lineage>
        <taxon>Eukaryota</taxon>
        <taxon>Metazoa</taxon>
        <taxon>Spiralia</taxon>
        <taxon>Gnathifera</taxon>
        <taxon>Rotifera</taxon>
        <taxon>Eurotatoria</taxon>
        <taxon>Bdelloidea</taxon>
        <taxon>Philodinida</taxon>
        <taxon>Philodinidae</taxon>
        <taxon>Rotaria</taxon>
    </lineage>
</organism>
<evidence type="ECO:0000313" key="2">
    <source>
        <dbReference type="Proteomes" id="UP000663874"/>
    </source>
</evidence>